<feature type="transmembrane region" description="Helical" evidence="5">
    <location>
        <begin position="252"/>
        <end position="271"/>
    </location>
</feature>
<dbReference type="InterPro" id="IPR020846">
    <property type="entry name" value="MFS_dom"/>
</dbReference>
<feature type="transmembrane region" description="Helical" evidence="5">
    <location>
        <begin position="412"/>
        <end position="434"/>
    </location>
</feature>
<gene>
    <name evidence="7" type="ORF">FOE78_04490</name>
</gene>
<evidence type="ECO:0000259" key="6">
    <source>
        <dbReference type="PROSITE" id="PS50850"/>
    </source>
</evidence>
<proteinExistence type="predicted"/>
<dbReference type="KEGG" id="mik:FOE78_04490"/>
<feature type="transmembrane region" description="Helical" evidence="5">
    <location>
        <begin position="73"/>
        <end position="92"/>
    </location>
</feature>
<evidence type="ECO:0000256" key="3">
    <source>
        <dbReference type="ARBA" id="ARBA00022989"/>
    </source>
</evidence>
<feature type="transmembrane region" description="Helical" evidence="5">
    <location>
        <begin position="381"/>
        <end position="406"/>
    </location>
</feature>
<dbReference type="EMBL" id="CP041692">
    <property type="protein sequence ID" value="QDP95266.1"/>
    <property type="molecule type" value="Genomic_DNA"/>
</dbReference>
<dbReference type="InterPro" id="IPR050382">
    <property type="entry name" value="MFS_Na/Anion_cotransporter"/>
</dbReference>
<keyword evidence="3 5" id="KW-1133">Transmembrane helix</keyword>
<dbReference type="GO" id="GO:0005886">
    <property type="term" value="C:plasma membrane"/>
    <property type="evidence" value="ECO:0007669"/>
    <property type="project" value="UniProtKB-SubCell"/>
</dbReference>
<evidence type="ECO:0000313" key="7">
    <source>
        <dbReference type="EMBL" id="QDP95266.1"/>
    </source>
</evidence>
<dbReference type="InterPro" id="IPR011701">
    <property type="entry name" value="MFS"/>
</dbReference>
<feature type="transmembrane region" description="Helical" evidence="5">
    <location>
        <begin position="283"/>
        <end position="303"/>
    </location>
</feature>
<evidence type="ECO:0000256" key="2">
    <source>
        <dbReference type="ARBA" id="ARBA00022692"/>
    </source>
</evidence>
<feature type="transmembrane region" description="Helical" evidence="5">
    <location>
        <begin position="184"/>
        <end position="206"/>
    </location>
</feature>
<protein>
    <submittedName>
        <fullName evidence="7">MFS transporter</fullName>
    </submittedName>
</protein>
<feature type="transmembrane region" description="Helical" evidence="5">
    <location>
        <begin position="99"/>
        <end position="125"/>
    </location>
</feature>
<dbReference type="PROSITE" id="PS50850">
    <property type="entry name" value="MFS"/>
    <property type="match status" value="1"/>
</dbReference>
<reference evidence="7 8" key="1">
    <citation type="submission" date="2019-07" db="EMBL/GenBank/DDBJ databases">
        <title>Microlunatus dokdonensis sp. nov. isolated from the rhizospheric soil of the wild plant Elymus tsukushiensis.</title>
        <authorList>
            <person name="Ghim S.-Y."/>
            <person name="Hwang Y.-J."/>
            <person name="Son J.-S."/>
            <person name="Shin J.-H."/>
        </authorList>
    </citation>
    <scope>NUCLEOTIDE SEQUENCE [LARGE SCALE GENOMIC DNA]</scope>
    <source>
        <strain evidence="7 8">KUDC0627</strain>
    </source>
</reference>
<dbReference type="GO" id="GO:0022857">
    <property type="term" value="F:transmembrane transporter activity"/>
    <property type="evidence" value="ECO:0007669"/>
    <property type="project" value="InterPro"/>
</dbReference>
<dbReference type="Gene3D" id="1.20.1250.20">
    <property type="entry name" value="MFS general substrate transporter like domains"/>
    <property type="match status" value="2"/>
</dbReference>
<dbReference type="OrthoDB" id="8596007at2"/>
<dbReference type="Proteomes" id="UP000319263">
    <property type="component" value="Chromosome"/>
</dbReference>
<evidence type="ECO:0000256" key="5">
    <source>
        <dbReference type="SAM" id="Phobius"/>
    </source>
</evidence>
<keyword evidence="4 5" id="KW-0472">Membrane</keyword>
<comment type="subcellular location">
    <subcellularLocation>
        <location evidence="1">Cell membrane</location>
        <topology evidence="1">Multi-pass membrane protein</topology>
    </subcellularLocation>
</comment>
<dbReference type="CDD" id="cd17319">
    <property type="entry name" value="MFS_ExuT_GudP_like"/>
    <property type="match status" value="1"/>
</dbReference>
<name>A0A516PVQ3_9ACTN</name>
<feature type="transmembrane region" description="Helical" evidence="5">
    <location>
        <begin position="324"/>
        <end position="342"/>
    </location>
</feature>
<dbReference type="SUPFAM" id="SSF103473">
    <property type="entry name" value="MFS general substrate transporter"/>
    <property type="match status" value="1"/>
</dbReference>
<keyword evidence="2 5" id="KW-0812">Transmembrane</keyword>
<evidence type="ECO:0000256" key="4">
    <source>
        <dbReference type="ARBA" id="ARBA00023136"/>
    </source>
</evidence>
<feature type="transmembrane region" description="Helical" evidence="5">
    <location>
        <begin position="348"/>
        <end position="369"/>
    </location>
</feature>
<feature type="domain" description="Major facilitator superfamily (MFS) profile" evidence="6">
    <location>
        <begin position="34"/>
        <end position="438"/>
    </location>
</feature>
<organism evidence="7 8">
    <name type="scientific">Microlunatus elymi</name>
    <dbReference type="NCBI Taxonomy" id="2596828"/>
    <lineage>
        <taxon>Bacteria</taxon>
        <taxon>Bacillati</taxon>
        <taxon>Actinomycetota</taxon>
        <taxon>Actinomycetes</taxon>
        <taxon>Propionibacteriales</taxon>
        <taxon>Propionibacteriaceae</taxon>
        <taxon>Microlunatus</taxon>
    </lineage>
</organism>
<evidence type="ECO:0000256" key="1">
    <source>
        <dbReference type="ARBA" id="ARBA00004651"/>
    </source>
</evidence>
<dbReference type="Pfam" id="PF07690">
    <property type="entry name" value="MFS_1"/>
    <property type="match status" value="1"/>
</dbReference>
<dbReference type="InterPro" id="IPR036259">
    <property type="entry name" value="MFS_trans_sf"/>
</dbReference>
<accession>A0A516PVQ3</accession>
<evidence type="ECO:0000313" key="8">
    <source>
        <dbReference type="Proteomes" id="UP000319263"/>
    </source>
</evidence>
<sequence length="449" mass="47820">MTVVQPLADCWADSMRRSMQPTATPRASKIRWQIAGLAGLGTVITNIDRSTISVALPFMSHDLHIPPIIEGLVLSWFFLAYAIVLLPAGVLVDKFGARLVYGIGGVLWGIATLATAAVTGIVSLLGLRLLLGVGEAAQYPSCIKATQQWFPLRERTAATGLWDLGARVGGVITLPLVAGIIGVAGWRTAFVVVGALALIWAIGWLIEYRAPSEHRRVNAAERALITEGSEEQPTERTKPRWVELFRHRSTRALILGYFCFNYTAYFFITWFPSYLVKERGFNLLKLGFFGAIPGLVAVFTELSSGFLQDKFIGMGRNPIKVRKGFIVIGMLISSVIALAVLVPSAGVALALLTLSYGALLVGGPSLGTFPSIYAPQGSQIGALAGVQNSAGNVAGFLGPIVTGAIITVTGSFIVPLLLTGGIALLGAFTFLVILPNRSSNRALDEALTA</sequence>
<keyword evidence="8" id="KW-1185">Reference proteome</keyword>
<dbReference type="PANTHER" id="PTHR11662:SF399">
    <property type="entry name" value="FI19708P1-RELATED"/>
    <property type="match status" value="1"/>
</dbReference>
<dbReference type="AlphaFoldDB" id="A0A516PVQ3"/>
<dbReference type="PANTHER" id="PTHR11662">
    <property type="entry name" value="SOLUTE CARRIER FAMILY 17"/>
    <property type="match status" value="1"/>
</dbReference>